<dbReference type="RefSeq" id="WP_036623536.1">
    <property type="nucleotide sequence ID" value="NZ_BGML01000017.1"/>
</dbReference>
<feature type="transmembrane region" description="Helical" evidence="1">
    <location>
        <begin position="206"/>
        <end position="228"/>
    </location>
</feature>
<protein>
    <submittedName>
        <fullName evidence="2">Putative membrane protein</fullName>
    </submittedName>
</protein>
<evidence type="ECO:0000313" key="5">
    <source>
        <dbReference type="Proteomes" id="UP000442469"/>
    </source>
</evidence>
<dbReference type="STRING" id="44252.DJ90_1722"/>
<reference evidence="2 4" key="1">
    <citation type="submission" date="2014-04" db="EMBL/GenBank/DDBJ databases">
        <authorList>
            <person name="Bishop-Lilly K.A."/>
            <person name="Broomall S.M."/>
            <person name="Chain P.S."/>
            <person name="Chertkov O."/>
            <person name="Coyne S.R."/>
            <person name="Daligault H.E."/>
            <person name="Davenport K.W."/>
            <person name="Erkkila T."/>
            <person name="Frey K.G."/>
            <person name="Gibbons H.S."/>
            <person name="Gu W."/>
            <person name="Jaissle J."/>
            <person name="Johnson S.L."/>
            <person name="Koroleva G.I."/>
            <person name="Ladner J.T."/>
            <person name="Lo C.-C."/>
            <person name="Minogue T.D."/>
            <person name="Munk C."/>
            <person name="Palacios G.F."/>
            <person name="Redden C.L."/>
            <person name="Rosenzweig C.N."/>
            <person name="Scholz M.B."/>
            <person name="Teshima H."/>
            <person name="Xu Y."/>
        </authorList>
    </citation>
    <scope>NUCLEOTIDE SEQUENCE [LARGE SCALE GENOMIC DNA]</scope>
    <source>
        <strain evidence="2 4">8244</strain>
    </source>
</reference>
<reference evidence="3 5" key="2">
    <citation type="submission" date="2019-11" db="EMBL/GenBank/DDBJ databases">
        <title>Draft genome sequences of five Paenibacillus species of dairy origin.</title>
        <authorList>
            <person name="Olajide A.M."/>
            <person name="Chen S."/>
            <person name="Lapointe G."/>
        </authorList>
    </citation>
    <scope>NUCLEOTIDE SEQUENCE [LARGE SCALE GENOMIC DNA]</scope>
    <source>
        <strain evidence="3 5">3CT49</strain>
    </source>
</reference>
<evidence type="ECO:0000313" key="2">
    <source>
        <dbReference type="EMBL" id="KFN08325.1"/>
    </source>
</evidence>
<evidence type="ECO:0000313" key="3">
    <source>
        <dbReference type="EMBL" id="MUG25352.1"/>
    </source>
</evidence>
<dbReference type="PATRIC" id="fig|44252.3.peg.3325"/>
<organism evidence="2 4">
    <name type="scientific">Paenibacillus macerans</name>
    <name type="common">Bacillus macerans</name>
    <dbReference type="NCBI Taxonomy" id="44252"/>
    <lineage>
        <taxon>Bacteria</taxon>
        <taxon>Bacillati</taxon>
        <taxon>Bacillota</taxon>
        <taxon>Bacilli</taxon>
        <taxon>Bacillales</taxon>
        <taxon>Paenibacillaceae</taxon>
        <taxon>Paenibacillus</taxon>
    </lineage>
</organism>
<keyword evidence="4" id="KW-1185">Reference proteome</keyword>
<sequence>MMGIHPINKLNFRDILKSPSYLVMLNIMLIVPLNSMLQILKTNTGLMEFIVVYVFLMLNVSVYFFLNMLTISLIVISEKSSGRCEYYLANQVDVRRLTGIYSRSSYSLNIGPILLLDILMAGFAMASNETVLLHLFQDVSFVWFAATYLLFTYLATSTLTLISMLSKSPERIRTYLSASSFLFIFAATLPATFIKKFGFIINGGTIIWFAGSTLLVLALICASVRIFLTKKLSNEIVILSYKQ</sequence>
<name>A0A090ZDM6_PAEMA</name>
<proteinExistence type="predicted"/>
<feature type="transmembrane region" description="Helical" evidence="1">
    <location>
        <begin position="106"/>
        <end position="126"/>
    </location>
</feature>
<keyword evidence="1" id="KW-0472">Membrane</keyword>
<evidence type="ECO:0000313" key="4">
    <source>
        <dbReference type="Proteomes" id="UP000029278"/>
    </source>
</evidence>
<feature type="transmembrane region" description="Helical" evidence="1">
    <location>
        <begin position="174"/>
        <end position="194"/>
    </location>
</feature>
<dbReference type="AlphaFoldDB" id="A0A090ZDM6"/>
<dbReference type="HOGENOM" id="CLU_1141700_0_0_9"/>
<feature type="transmembrane region" description="Helical" evidence="1">
    <location>
        <begin position="52"/>
        <end position="76"/>
    </location>
</feature>
<dbReference type="GeneID" id="77007614"/>
<keyword evidence="1" id="KW-0812">Transmembrane</keyword>
<dbReference type="OrthoDB" id="2654457at2"/>
<evidence type="ECO:0000256" key="1">
    <source>
        <dbReference type="SAM" id="Phobius"/>
    </source>
</evidence>
<dbReference type="Proteomes" id="UP000029278">
    <property type="component" value="Unassembled WGS sequence"/>
</dbReference>
<dbReference type="EMBL" id="WNZZ01000024">
    <property type="protein sequence ID" value="MUG25352.1"/>
    <property type="molecule type" value="Genomic_DNA"/>
</dbReference>
<accession>A0A090ZDM6</accession>
<comment type="caution">
    <text evidence="2">The sequence shown here is derived from an EMBL/GenBank/DDBJ whole genome shotgun (WGS) entry which is preliminary data.</text>
</comment>
<keyword evidence="1" id="KW-1133">Transmembrane helix</keyword>
<feature type="transmembrane region" description="Helical" evidence="1">
    <location>
        <begin position="141"/>
        <end position="162"/>
    </location>
</feature>
<gene>
    <name evidence="2" type="ORF">DJ90_1722</name>
    <name evidence="3" type="ORF">GNQ08_23575</name>
</gene>
<dbReference type="Proteomes" id="UP000442469">
    <property type="component" value="Unassembled WGS sequence"/>
</dbReference>
<dbReference type="EMBL" id="JMQA01000029">
    <property type="protein sequence ID" value="KFN08325.1"/>
    <property type="molecule type" value="Genomic_DNA"/>
</dbReference>
<feature type="transmembrane region" description="Helical" evidence="1">
    <location>
        <begin position="21"/>
        <end position="40"/>
    </location>
</feature>